<evidence type="ECO:0000256" key="15">
    <source>
        <dbReference type="PIRSR" id="PIRSR601621-2"/>
    </source>
</evidence>
<keyword evidence="22" id="KW-1185">Reference proteome</keyword>
<dbReference type="PROSITE" id="PS50873">
    <property type="entry name" value="PEROXIDASE_4"/>
    <property type="match status" value="1"/>
</dbReference>
<feature type="disulfide bond" evidence="17">
    <location>
        <begin position="313"/>
        <end position="381"/>
    </location>
</feature>
<feature type="disulfide bond" evidence="17">
    <location>
        <begin position="65"/>
        <end position="349"/>
    </location>
</feature>
<dbReference type="SUPFAM" id="SSF48113">
    <property type="entry name" value="Heme-dependent peroxidases"/>
    <property type="match status" value="1"/>
</dbReference>
<comment type="subcellular location">
    <subcellularLocation>
        <location evidence="1">Secreted</location>
    </subcellularLocation>
</comment>
<sequence length="427" mass="44622">MLTEVVKSQRDSGSFIRPPSSESSVPVAMLPTIFVLLAALATASDAALTRRVVCPDGNTVTNEACCALFPVLEDIQANMFDLDEPCGDAAHTALRVAFHDAIGFSNTQPSFGYEIISPSPDTTADHQDSTGADGSIFIFAETELSFGANLGIADAFNLEAPFIAKHNISVADFIQFAGAVSLTECPGTARPTFMFGRVDAKFPAPDGTVPEPFDPVSTILARMADAGFSPAEVVALLASHSIAGADDVDPTISGVPFDSTPSVFDTQFFVETQLRGTIFPGTGGNQGEVESPMHGEIRLLSDSNLARDSATACLWQANVNNQAHMASSFQAAFAKMQVLGQDVSKMVDCSDVIPVPPVLSASAGRAFLPPGTSMNDIEQACAETPFPTLPTAPGPQETVAEIPQDPATDGQCQDDGEGCTPDVLGLA</sequence>
<feature type="binding site" evidence="15">
    <location>
        <position position="135"/>
    </location>
    <ligand>
        <name>Ca(2+)</name>
        <dbReference type="ChEBI" id="CHEBI:29108"/>
        <label>1</label>
    </ligand>
</feature>
<dbReference type="EC" id="1.11.1.-" evidence="18"/>
<dbReference type="InterPro" id="IPR001621">
    <property type="entry name" value="Ligninase"/>
</dbReference>
<evidence type="ECO:0000256" key="8">
    <source>
        <dbReference type="ARBA" id="ARBA00022837"/>
    </source>
</evidence>
<dbReference type="OrthoDB" id="2113341at2759"/>
<feature type="site" description="Transition state stabilizer" evidence="16">
    <location>
        <position position="95"/>
    </location>
</feature>
<feature type="binding site" description="axial binding residue" evidence="15">
    <location>
        <position position="240"/>
    </location>
    <ligand>
        <name>heme b</name>
        <dbReference type="ChEBI" id="CHEBI:60344"/>
    </ligand>
    <ligandPart>
        <name>Fe</name>
        <dbReference type="ChEBI" id="CHEBI:18248"/>
    </ligandPart>
</feature>
<keyword evidence="4 18" id="KW-0575">Peroxidase</keyword>
<dbReference type="PRINTS" id="PR00458">
    <property type="entry name" value="PEROXIDASE"/>
</dbReference>
<feature type="region of interest" description="Disordered" evidence="19">
    <location>
        <begin position="387"/>
        <end position="427"/>
    </location>
</feature>
<dbReference type="Pfam" id="PF00141">
    <property type="entry name" value="peroxidase"/>
    <property type="match status" value="1"/>
</dbReference>
<keyword evidence="7" id="KW-0732">Signal</keyword>
<dbReference type="EMBL" id="JACAZH010000001">
    <property type="protein sequence ID" value="KAF7377245.1"/>
    <property type="molecule type" value="Genomic_DNA"/>
</dbReference>
<evidence type="ECO:0000256" key="4">
    <source>
        <dbReference type="ARBA" id="ARBA00022559"/>
    </source>
</evidence>
<feature type="disulfide bond" evidence="17">
    <location>
        <begin position="86"/>
        <end position="185"/>
    </location>
</feature>
<feature type="region of interest" description="Disordered" evidence="19">
    <location>
        <begin position="1"/>
        <end position="24"/>
    </location>
</feature>
<dbReference type="InterPro" id="IPR024589">
    <property type="entry name" value="Ligninase_C"/>
</dbReference>
<keyword evidence="11 17" id="KW-1015">Disulfide bond</keyword>
<evidence type="ECO:0000256" key="2">
    <source>
        <dbReference type="ARBA" id="ARBA00006089"/>
    </source>
</evidence>
<comment type="cofactor">
    <cofactor evidence="15 18">
        <name>Ca(2+)</name>
        <dbReference type="ChEBI" id="CHEBI:29108"/>
    </cofactor>
    <text evidence="15 18">Binds 2 calcium ions per subunit.</text>
</comment>
<keyword evidence="8 15" id="KW-0106">Calcium</keyword>
<dbReference type="PANTHER" id="PTHR31356:SF66">
    <property type="entry name" value="CATALASE-PEROXIDASE"/>
    <property type="match status" value="1"/>
</dbReference>
<evidence type="ECO:0000256" key="18">
    <source>
        <dbReference type="RuleBase" id="RU363051"/>
    </source>
</evidence>
<feature type="binding site" evidence="15">
    <location>
        <position position="258"/>
    </location>
    <ligand>
        <name>Ca(2+)</name>
        <dbReference type="ChEBI" id="CHEBI:29108"/>
        <label>2</label>
    </ligand>
</feature>
<dbReference type="InterPro" id="IPR044831">
    <property type="entry name" value="Ccp1-like"/>
</dbReference>
<comment type="similarity">
    <text evidence="2 18">Belongs to the peroxidase family. Ligninase subfamily.</text>
</comment>
<feature type="domain" description="Plant heme peroxidase family profile" evidence="20">
    <location>
        <begin position="158"/>
        <end position="385"/>
    </location>
</feature>
<dbReference type="Proteomes" id="UP000623467">
    <property type="component" value="Unassembled WGS sequence"/>
</dbReference>
<keyword evidence="12" id="KW-0325">Glycoprotein</keyword>
<feature type="binding site" evidence="15">
    <location>
        <position position="131"/>
    </location>
    <ligand>
        <name>Ca(2+)</name>
        <dbReference type="ChEBI" id="CHEBI:29108"/>
        <label>1</label>
    </ligand>
</feature>
<keyword evidence="5 15" id="KW-0349">Heme</keyword>
<feature type="binding site" evidence="15">
    <location>
        <position position="133"/>
    </location>
    <ligand>
        <name>Ca(2+)</name>
        <dbReference type="ChEBI" id="CHEBI:29108"/>
        <label>1</label>
    </ligand>
</feature>
<evidence type="ECO:0000256" key="12">
    <source>
        <dbReference type="ARBA" id="ARBA00023180"/>
    </source>
</evidence>
<dbReference type="PROSITE" id="PS00436">
    <property type="entry name" value="PEROXIDASE_2"/>
    <property type="match status" value="1"/>
</dbReference>
<organism evidence="21 22">
    <name type="scientific">Mycena sanguinolenta</name>
    <dbReference type="NCBI Taxonomy" id="230812"/>
    <lineage>
        <taxon>Eukaryota</taxon>
        <taxon>Fungi</taxon>
        <taxon>Dikarya</taxon>
        <taxon>Basidiomycota</taxon>
        <taxon>Agaricomycotina</taxon>
        <taxon>Agaricomycetes</taxon>
        <taxon>Agaricomycetidae</taxon>
        <taxon>Agaricales</taxon>
        <taxon>Marasmiineae</taxon>
        <taxon>Mycenaceae</taxon>
        <taxon>Mycena</taxon>
    </lineage>
</organism>
<feature type="active site" description="Proton acceptor" evidence="14">
    <location>
        <position position="99"/>
    </location>
</feature>
<dbReference type="InterPro" id="IPR019793">
    <property type="entry name" value="Peroxidases_heam-ligand_BS"/>
</dbReference>
<dbReference type="GO" id="GO:0034599">
    <property type="term" value="P:cellular response to oxidative stress"/>
    <property type="evidence" value="ECO:0007669"/>
    <property type="project" value="InterPro"/>
</dbReference>
<dbReference type="InterPro" id="IPR002016">
    <property type="entry name" value="Haem_peroxidase"/>
</dbReference>
<dbReference type="CDD" id="cd00692">
    <property type="entry name" value="ligninase"/>
    <property type="match status" value="1"/>
</dbReference>
<evidence type="ECO:0000256" key="19">
    <source>
        <dbReference type="SAM" id="MobiDB-lite"/>
    </source>
</evidence>
<dbReference type="InterPro" id="IPR019794">
    <property type="entry name" value="Peroxidases_AS"/>
</dbReference>
<proteinExistence type="inferred from homology"/>
<feature type="binding site" evidence="15">
    <location>
        <position position="241"/>
    </location>
    <ligand>
        <name>Ca(2+)</name>
        <dbReference type="ChEBI" id="CHEBI:29108"/>
        <label>2</label>
    </ligand>
</feature>
<evidence type="ECO:0000256" key="1">
    <source>
        <dbReference type="ARBA" id="ARBA00004613"/>
    </source>
</evidence>
<dbReference type="PRINTS" id="PR00462">
    <property type="entry name" value="LIGNINASE"/>
</dbReference>
<evidence type="ECO:0000256" key="7">
    <source>
        <dbReference type="ARBA" id="ARBA00022729"/>
    </source>
</evidence>
<dbReference type="GO" id="GO:0005576">
    <property type="term" value="C:extracellular region"/>
    <property type="evidence" value="ECO:0007669"/>
    <property type="project" value="UniProtKB-SubCell"/>
</dbReference>
<dbReference type="GO" id="GO:0046872">
    <property type="term" value="F:metal ion binding"/>
    <property type="evidence" value="ECO:0007669"/>
    <property type="project" value="UniProtKB-UniRule"/>
</dbReference>
<evidence type="ECO:0000256" key="10">
    <source>
        <dbReference type="ARBA" id="ARBA00023004"/>
    </source>
</evidence>
<dbReference type="GO" id="GO:0004601">
    <property type="term" value="F:peroxidase activity"/>
    <property type="evidence" value="ECO:0007669"/>
    <property type="project" value="UniProtKB-KW"/>
</dbReference>
<gene>
    <name evidence="21" type="ORF">MSAN_00144800</name>
</gene>
<dbReference type="AlphaFoldDB" id="A0A8H7DK75"/>
<dbReference type="GO" id="GO:0000302">
    <property type="term" value="P:response to reactive oxygen species"/>
    <property type="evidence" value="ECO:0007669"/>
    <property type="project" value="TreeGrafter"/>
</dbReference>
<feature type="binding site" evidence="15">
    <location>
        <position position="100"/>
    </location>
    <ligand>
        <name>Ca(2+)</name>
        <dbReference type="ChEBI" id="CHEBI:29108"/>
        <label>1</label>
    </ligand>
</feature>
<protein>
    <recommendedName>
        <fullName evidence="18">Peroxidase</fullName>
        <ecNumber evidence="18">1.11.1.-</ecNumber>
    </recommendedName>
</protein>
<dbReference type="Gene3D" id="1.10.420.10">
    <property type="entry name" value="Peroxidase, domain 2"/>
    <property type="match status" value="1"/>
</dbReference>
<evidence type="ECO:0000313" key="21">
    <source>
        <dbReference type="EMBL" id="KAF7377245.1"/>
    </source>
</evidence>
<keyword evidence="10 15" id="KW-0408">Iron</keyword>
<evidence type="ECO:0000256" key="17">
    <source>
        <dbReference type="PIRSR" id="PIRSR601621-4"/>
    </source>
</evidence>
<evidence type="ECO:0000256" key="5">
    <source>
        <dbReference type="ARBA" id="ARBA00022617"/>
    </source>
</evidence>
<keyword evidence="13" id="KW-0376">Hydrogen peroxide</keyword>
<dbReference type="Gene3D" id="1.10.520.10">
    <property type="match status" value="1"/>
</dbReference>
<accession>A0A8H7DK75</accession>
<evidence type="ECO:0000256" key="16">
    <source>
        <dbReference type="PIRSR" id="PIRSR601621-3"/>
    </source>
</evidence>
<comment type="caution">
    <text evidence="21">The sequence shown here is derived from an EMBL/GenBank/DDBJ whole genome shotgun (WGS) entry which is preliminary data.</text>
</comment>
<evidence type="ECO:0000256" key="6">
    <source>
        <dbReference type="ARBA" id="ARBA00022723"/>
    </source>
</evidence>
<feature type="disulfide bond" evidence="17">
    <location>
        <begin position="54"/>
        <end position="66"/>
    </location>
</feature>
<keyword evidence="9 18" id="KW-0560">Oxidoreductase</keyword>
<evidence type="ECO:0000256" key="11">
    <source>
        <dbReference type="ARBA" id="ARBA00023157"/>
    </source>
</evidence>
<feature type="binding site" evidence="15">
    <location>
        <position position="260"/>
    </location>
    <ligand>
        <name>Ca(2+)</name>
        <dbReference type="ChEBI" id="CHEBI:29108"/>
        <label>2</label>
    </ligand>
</feature>
<dbReference type="GO" id="GO:0042744">
    <property type="term" value="P:hydrogen peroxide catabolic process"/>
    <property type="evidence" value="ECO:0007669"/>
    <property type="project" value="UniProtKB-KW"/>
</dbReference>
<keyword evidence="6 15" id="KW-0479">Metal-binding</keyword>
<evidence type="ECO:0000256" key="14">
    <source>
        <dbReference type="PIRSR" id="PIRSR601621-1"/>
    </source>
</evidence>
<name>A0A8H7DK75_9AGAR</name>
<reference evidence="21" key="1">
    <citation type="submission" date="2020-05" db="EMBL/GenBank/DDBJ databases">
        <title>Mycena genomes resolve the evolution of fungal bioluminescence.</title>
        <authorList>
            <person name="Tsai I.J."/>
        </authorList>
    </citation>
    <scope>NUCLEOTIDE SEQUENCE</scope>
    <source>
        <strain evidence="21">160909Yilan</strain>
    </source>
</reference>
<dbReference type="Pfam" id="PF11895">
    <property type="entry name" value="Peroxidase_ext"/>
    <property type="match status" value="1"/>
</dbReference>
<evidence type="ECO:0000256" key="3">
    <source>
        <dbReference type="ARBA" id="ARBA00022525"/>
    </source>
</evidence>
<dbReference type="GO" id="GO:0020037">
    <property type="term" value="F:heme binding"/>
    <property type="evidence" value="ECO:0007669"/>
    <property type="project" value="UniProtKB-UniRule"/>
</dbReference>
<evidence type="ECO:0000259" key="20">
    <source>
        <dbReference type="PROSITE" id="PS50873"/>
    </source>
</evidence>
<evidence type="ECO:0000313" key="22">
    <source>
        <dbReference type="Proteomes" id="UP000623467"/>
    </source>
</evidence>
<keyword evidence="3" id="KW-0964">Secreted</keyword>
<dbReference type="InterPro" id="IPR010255">
    <property type="entry name" value="Haem_peroxidase_sf"/>
</dbReference>
<dbReference type="PROSITE" id="PS00435">
    <property type="entry name" value="PEROXIDASE_1"/>
    <property type="match status" value="1"/>
</dbReference>
<feature type="binding site" evidence="15">
    <location>
        <position position="265"/>
    </location>
    <ligand>
        <name>Ca(2+)</name>
        <dbReference type="ChEBI" id="CHEBI:29108"/>
        <label>2</label>
    </ligand>
</feature>
<comment type="cofactor">
    <cofactor evidence="15">
        <name>heme b</name>
        <dbReference type="ChEBI" id="CHEBI:60344"/>
    </cofactor>
    <text evidence="15">Binds 1 heme b (iron(II)-protoporphyrin IX) group per subunit.</text>
</comment>
<evidence type="ECO:0000256" key="9">
    <source>
        <dbReference type="ARBA" id="ARBA00023002"/>
    </source>
</evidence>
<evidence type="ECO:0000256" key="13">
    <source>
        <dbReference type="ARBA" id="ARBA00023324"/>
    </source>
</evidence>
<dbReference type="PANTHER" id="PTHR31356">
    <property type="entry name" value="THYLAKOID LUMENAL 29 KDA PROTEIN, CHLOROPLASTIC-RELATED"/>
    <property type="match status" value="1"/>
</dbReference>